<feature type="repeat" description="ANK" evidence="3">
    <location>
        <begin position="207"/>
        <end position="239"/>
    </location>
</feature>
<sequence>MNKDAQALSAVQRELKVVEASLLGVVGLVQKMQRVLGSVEFSDGDGSESASTSPAENVTLTPPAEEGTATMVPPAAAAVSNLQKSVEEMKKVFHAELNSLMNLFYTIDMGSLREDVFSVVRSFQPVGVQSVHKALEAFLKTGQKREKDDLSVLLKAGAQLDGLIEIQTETGGKRLRTPLIYAVLAGNFQAVNILVKGGAGVMVRDPRGFSALHAASQKGDVQIAKFLLSKGADLTAESETGVRPLALAAYNGARDLVTFFLTKKANLHAKTKDGDTALHLAVSNAKDLTVKTLLDRGAKVNEPNKNGLSPLFYTVVPFNTAPPGPSDHGEIAKLLVSRGARVNARLLTGRTVLLEAAYQGSAEVVSVLLKNGADIHAVDNRGNTALHHAVQMKGMGGSGVELEKRLRIAELLVKGGIDVGYFNNSGRTARENASSRYFQTFFENLPS</sequence>
<proteinExistence type="predicted"/>
<reference evidence="5" key="1">
    <citation type="submission" date="2014-11" db="EMBL/GenBank/DDBJ databases">
        <authorList>
            <person name="Otto D Thomas"/>
            <person name="Naeem Raeece"/>
        </authorList>
    </citation>
    <scope>NUCLEOTIDE SEQUENCE</scope>
</reference>
<dbReference type="InterPro" id="IPR036770">
    <property type="entry name" value="Ankyrin_rpt-contain_sf"/>
</dbReference>
<keyword evidence="2 3" id="KW-0040">ANK repeat</keyword>
<evidence type="ECO:0000256" key="1">
    <source>
        <dbReference type="ARBA" id="ARBA00022737"/>
    </source>
</evidence>
<feature type="repeat" description="ANK" evidence="3">
    <location>
        <begin position="240"/>
        <end position="272"/>
    </location>
</feature>
<evidence type="ECO:0000256" key="3">
    <source>
        <dbReference type="PROSITE-ProRule" id="PRU00023"/>
    </source>
</evidence>
<feature type="region of interest" description="Disordered" evidence="4">
    <location>
        <begin position="42"/>
        <end position="70"/>
    </location>
</feature>
<feature type="repeat" description="ANK" evidence="3">
    <location>
        <begin position="348"/>
        <end position="380"/>
    </location>
</feature>
<dbReference type="EMBL" id="CDMZ01004983">
    <property type="protein sequence ID" value="CEM51583.1"/>
    <property type="molecule type" value="Genomic_DNA"/>
</dbReference>
<dbReference type="VEuPathDB" id="CryptoDB:Cvel_35520"/>
<feature type="repeat" description="ANK" evidence="3">
    <location>
        <begin position="174"/>
        <end position="206"/>
    </location>
</feature>
<dbReference type="InterPro" id="IPR002110">
    <property type="entry name" value="Ankyrin_rpt"/>
</dbReference>
<organism evidence="5">
    <name type="scientific">Chromera velia CCMP2878</name>
    <dbReference type="NCBI Taxonomy" id="1169474"/>
    <lineage>
        <taxon>Eukaryota</taxon>
        <taxon>Sar</taxon>
        <taxon>Alveolata</taxon>
        <taxon>Colpodellida</taxon>
        <taxon>Chromeraceae</taxon>
        <taxon>Chromera</taxon>
    </lineage>
</organism>
<dbReference type="Gene3D" id="1.25.40.20">
    <property type="entry name" value="Ankyrin repeat-containing domain"/>
    <property type="match status" value="1"/>
</dbReference>
<dbReference type="Pfam" id="PF12796">
    <property type="entry name" value="Ank_2"/>
    <property type="match status" value="3"/>
</dbReference>
<evidence type="ECO:0000256" key="4">
    <source>
        <dbReference type="SAM" id="MobiDB-lite"/>
    </source>
</evidence>
<accession>A0A0G4I3Y5</accession>
<protein>
    <submittedName>
        <fullName evidence="5">Uncharacterized protein</fullName>
    </submittedName>
</protein>
<dbReference type="AlphaFoldDB" id="A0A0G4I3Y5"/>
<dbReference type="PANTHER" id="PTHR24126">
    <property type="entry name" value="ANKYRIN REPEAT, PH AND SEC7 DOMAIN CONTAINING PROTEIN SECG-RELATED"/>
    <property type="match status" value="1"/>
</dbReference>
<dbReference type="SUPFAM" id="SSF48403">
    <property type="entry name" value="Ankyrin repeat"/>
    <property type="match status" value="1"/>
</dbReference>
<dbReference type="PANTHER" id="PTHR24126:SF14">
    <property type="entry name" value="ANK_REP_REGION DOMAIN-CONTAINING PROTEIN"/>
    <property type="match status" value="1"/>
</dbReference>
<evidence type="ECO:0000256" key="2">
    <source>
        <dbReference type="ARBA" id="ARBA00023043"/>
    </source>
</evidence>
<keyword evidence="1" id="KW-0677">Repeat</keyword>
<dbReference type="PROSITE" id="PS50297">
    <property type="entry name" value="ANK_REP_REGION"/>
    <property type="match status" value="4"/>
</dbReference>
<dbReference type="PhylomeDB" id="A0A0G4I3Y5"/>
<name>A0A0G4I3Y5_9ALVE</name>
<dbReference type="SMART" id="SM00248">
    <property type="entry name" value="ANK"/>
    <property type="match status" value="7"/>
</dbReference>
<feature type="repeat" description="ANK" evidence="3">
    <location>
        <begin position="273"/>
        <end position="305"/>
    </location>
</feature>
<evidence type="ECO:0000313" key="5">
    <source>
        <dbReference type="EMBL" id="CEM51583.1"/>
    </source>
</evidence>
<dbReference type="PRINTS" id="PR01415">
    <property type="entry name" value="ANKYRIN"/>
</dbReference>
<feature type="compositionally biased region" description="Polar residues" evidence="4">
    <location>
        <begin position="48"/>
        <end position="60"/>
    </location>
</feature>
<dbReference type="PROSITE" id="PS50088">
    <property type="entry name" value="ANK_REPEAT"/>
    <property type="match status" value="5"/>
</dbReference>
<gene>
    <name evidence="5" type="ORF">Cvel_35520</name>
</gene>